<dbReference type="InterPro" id="IPR011964">
    <property type="entry name" value="YVTN_b-propeller_repeat"/>
</dbReference>
<dbReference type="InterPro" id="IPR011048">
    <property type="entry name" value="Haem_d1_sf"/>
</dbReference>
<dbReference type="Pfam" id="PF10282">
    <property type="entry name" value="Lactonase"/>
    <property type="match status" value="1"/>
</dbReference>
<reference evidence="3 4" key="2">
    <citation type="submission" date="2019-09" db="EMBL/GenBank/DDBJ databases">
        <authorList>
            <person name="Jin C."/>
        </authorList>
    </citation>
    <scope>NUCLEOTIDE SEQUENCE [LARGE SCALE GENOMIC DNA]</scope>
    <source>
        <strain evidence="3 4">BN140078</strain>
    </source>
</reference>
<dbReference type="InterPro" id="IPR017850">
    <property type="entry name" value="Alkaline_phosphatase_core_sf"/>
</dbReference>
<dbReference type="RefSeq" id="WP_149840628.1">
    <property type="nucleotide sequence ID" value="NZ_VUOC01000004.1"/>
</dbReference>
<keyword evidence="2" id="KW-0732">Signal</keyword>
<dbReference type="EMBL" id="VUOC01000004">
    <property type="protein sequence ID" value="KAA2239449.1"/>
    <property type="molecule type" value="Genomic_DNA"/>
</dbReference>
<evidence type="ECO:0000256" key="1">
    <source>
        <dbReference type="ARBA" id="ARBA00022801"/>
    </source>
</evidence>
<comment type="caution">
    <text evidence="3">The sequence shown here is derived from an EMBL/GenBank/DDBJ whole genome shotgun (WGS) entry which is preliminary data.</text>
</comment>
<protein>
    <submittedName>
        <fullName evidence="3">Bifunctional YncE family protein/alkaline phosphatase family protein</fullName>
    </submittedName>
</protein>
<evidence type="ECO:0000256" key="2">
    <source>
        <dbReference type="SAM" id="SignalP"/>
    </source>
</evidence>
<feature type="chain" id="PRO_5022974873" evidence="2">
    <location>
        <begin position="22"/>
        <end position="815"/>
    </location>
</feature>
<dbReference type="InterPro" id="IPR051200">
    <property type="entry name" value="Host-pathogen_enzymatic-act"/>
</dbReference>
<proteinExistence type="predicted"/>
<accession>A0A5B2VMS6</accession>
<evidence type="ECO:0000313" key="3">
    <source>
        <dbReference type="EMBL" id="KAA2239449.1"/>
    </source>
</evidence>
<gene>
    <name evidence="3" type="ORF">F0L74_24930</name>
</gene>
<dbReference type="Pfam" id="PF04185">
    <property type="entry name" value="Phosphoesterase"/>
    <property type="match status" value="1"/>
</dbReference>
<dbReference type="SUPFAM" id="SSF51004">
    <property type="entry name" value="C-terminal (heme d1) domain of cytochrome cd1-nitrite reductase"/>
    <property type="match status" value="1"/>
</dbReference>
<dbReference type="AlphaFoldDB" id="A0A5B2VMS6"/>
<sequence>MKRKLLLASACLLVLATGIQAQDLSTLESKRVHLPNGWSLTPAGTSLPLGDLPLNIAVSSTRRYAAVTNNGQSTQTIQLIDARNDQALDQVVIHRSWGGIAFSADEKYLYASGGNDNWILQYAIENNKLITKDTFKLGEAWPKAFVSPTGIVLDDKRGLMYVVTKENNSLYVIDLATHQVQQQLPLSAEGYTCLLSPDKKELYISLWGGDKVMVYNTGSRAFTDSIAVGDNPNDLCISKNGRYLYVANANDNSVSMIDVKARKVLETLNAALYPTQLSGSTSNGLALSDDGRTLYIANADNNCLAVFDVSKAGASVSKGFIPTGWYPTTVKVLGKKLYVANGKGFSSFPNPQGPNPYSKKEHVGIHTGDATQPKRVQYIGGGLIVGTMSIIPVPDEQQLSVYSQAVYHNTPYNKEQEQMASSGMAGNPVPTKVGDASPIKHVFYIIKENRTYDQVLSDMPEGNGDTSLLLFGEKITPNQHAIARQFVLLDNFYVDGEVSADGHNWSMGAYATDYMEKNWPTSYGSRGAGAKNRTLLNKQYIWDRASKSNVSYRTYGEFATRKEANIPVLKDHFAKTFDGFNLHIKDTLRYRAWEADFDSLVAANALPQLMTVRFGNDHTEGLSAGRPTPFAHVADNDLAVGMFLEHLSQSPVWKESVVFILEDDAQNGPDHVDAHRSPAYIAGGYVKRHFVDHTMYTTSSIIHTIELILGMPPMTQYDAAAMPMWRSFSEQPDAARFKSLPANVNLDDVNPSGTRLAAISKGLDFSKEDVVPDQLMNMITWKAVKGENAEVPVIVRAAFVKPMKAADDDDDDDDK</sequence>
<dbReference type="PANTHER" id="PTHR47197:SF3">
    <property type="entry name" value="DIHYDRO-HEME D1 DEHYDROGENASE"/>
    <property type="match status" value="1"/>
</dbReference>
<dbReference type="Gene3D" id="3.40.720.10">
    <property type="entry name" value="Alkaline Phosphatase, subunit A"/>
    <property type="match status" value="1"/>
</dbReference>
<dbReference type="InterPro" id="IPR015943">
    <property type="entry name" value="WD40/YVTN_repeat-like_dom_sf"/>
</dbReference>
<keyword evidence="4" id="KW-1185">Reference proteome</keyword>
<feature type="signal peptide" evidence="2">
    <location>
        <begin position="1"/>
        <end position="21"/>
    </location>
</feature>
<dbReference type="NCBIfam" id="TIGR02276">
    <property type="entry name" value="beta_rpt_yvtn"/>
    <property type="match status" value="1"/>
</dbReference>
<dbReference type="GO" id="GO:0016788">
    <property type="term" value="F:hydrolase activity, acting on ester bonds"/>
    <property type="evidence" value="ECO:0007669"/>
    <property type="project" value="InterPro"/>
</dbReference>
<dbReference type="Proteomes" id="UP000324611">
    <property type="component" value="Unassembled WGS sequence"/>
</dbReference>
<organism evidence="3 4">
    <name type="scientific">Chitinophaga agrisoli</name>
    <dbReference type="NCBI Taxonomy" id="2607653"/>
    <lineage>
        <taxon>Bacteria</taxon>
        <taxon>Pseudomonadati</taxon>
        <taxon>Bacteroidota</taxon>
        <taxon>Chitinophagia</taxon>
        <taxon>Chitinophagales</taxon>
        <taxon>Chitinophagaceae</taxon>
        <taxon>Chitinophaga</taxon>
    </lineage>
</organism>
<dbReference type="InterPro" id="IPR007312">
    <property type="entry name" value="Phosphoesterase"/>
</dbReference>
<dbReference type="Gene3D" id="2.130.10.10">
    <property type="entry name" value="YVTN repeat-like/Quinoprotein amine dehydrogenase"/>
    <property type="match status" value="2"/>
</dbReference>
<reference evidence="3 4" key="1">
    <citation type="submission" date="2019-09" db="EMBL/GenBank/DDBJ databases">
        <title>Chitinophaga ginsengihumi sp. nov., isolated from soil of ginseng rhizosphere.</title>
        <authorList>
            <person name="Lee J."/>
        </authorList>
    </citation>
    <scope>NUCLEOTIDE SEQUENCE [LARGE SCALE GENOMIC DNA]</scope>
    <source>
        <strain evidence="3 4">BN140078</strain>
    </source>
</reference>
<name>A0A5B2VMS6_9BACT</name>
<dbReference type="SUPFAM" id="SSF53649">
    <property type="entry name" value="Alkaline phosphatase-like"/>
    <property type="match status" value="1"/>
</dbReference>
<dbReference type="PANTHER" id="PTHR47197">
    <property type="entry name" value="PROTEIN NIRF"/>
    <property type="match status" value="1"/>
</dbReference>
<evidence type="ECO:0000313" key="4">
    <source>
        <dbReference type="Proteomes" id="UP000324611"/>
    </source>
</evidence>
<keyword evidence="1" id="KW-0378">Hydrolase</keyword>
<dbReference type="InterPro" id="IPR019405">
    <property type="entry name" value="Lactonase_7-beta_prop"/>
</dbReference>